<dbReference type="InterPro" id="IPR025961">
    <property type="entry name" value="Metal_resist"/>
</dbReference>
<feature type="region of interest" description="Disordered" evidence="1">
    <location>
        <begin position="155"/>
        <end position="204"/>
    </location>
</feature>
<dbReference type="EMBL" id="CP001678">
    <property type="protein sequence ID" value="ACT58976.1"/>
    <property type="molecule type" value="Genomic_DNA"/>
</dbReference>
<feature type="compositionally biased region" description="Basic and acidic residues" evidence="1">
    <location>
        <begin position="158"/>
        <end position="169"/>
    </location>
</feature>
<evidence type="ECO:0008006" key="4">
    <source>
        <dbReference type="Google" id="ProtNLM"/>
    </source>
</evidence>
<proteinExistence type="predicted"/>
<evidence type="ECO:0000256" key="1">
    <source>
        <dbReference type="SAM" id="MobiDB-lite"/>
    </source>
</evidence>
<evidence type="ECO:0000313" key="2">
    <source>
        <dbReference type="EMBL" id="ACT58976.1"/>
    </source>
</evidence>
<dbReference type="KEGG" id="hba:Hbal_1284"/>
<dbReference type="Proteomes" id="UP000002745">
    <property type="component" value="Chromosome"/>
</dbReference>
<gene>
    <name evidence="2" type="ordered locus">Hbal_1284</name>
</gene>
<dbReference type="AlphaFoldDB" id="C6XIN1"/>
<dbReference type="STRING" id="582402.Hbal_1284"/>
<dbReference type="RefSeq" id="WP_015827126.1">
    <property type="nucleotide sequence ID" value="NC_012982.1"/>
</dbReference>
<reference evidence="3" key="1">
    <citation type="journal article" date="2011" name="J. Bacteriol.">
        <title>Genome sequences of eight morphologically diverse alphaproteobacteria.</title>
        <authorList>
            <consortium name="US DOE Joint Genome Institute"/>
            <person name="Brown P.J."/>
            <person name="Kysela D.T."/>
            <person name="Buechlein A."/>
            <person name="Hemmerich C."/>
            <person name="Brun Y.V."/>
        </authorList>
    </citation>
    <scope>NUCLEOTIDE SEQUENCE [LARGE SCALE GENOMIC DNA]</scope>
    <source>
        <strain evidence="3">ATCC 49814 / DSM 5838 / IFAM 1418</strain>
    </source>
</reference>
<feature type="compositionally biased region" description="Pro residues" evidence="1">
    <location>
        <begin position="183"/>
        <end position="197"/>
    </location>
</feature>
<evidence type="ECO:0000313" key="3">
    <source>
        <dbReference type="Proteomes" id="UP000002745"/>
    </source>
</evidence>
<organism evidence="2 3">
    <name type="scientific">Hirschia baltica (strain ATCC 49814 / DSM 5838 / IFAM 1418)</name>
    <dbReference type="NCBI Taxonomy" id="582402"/>
    <lineage>
        <taxon>Bacteria</taxon>
        <taxon>Pseudomonadati</taxon>
        <taxon>Pseudomonadota</taxon>
        <taxon>Alphaproteobacteria</taxon>
        <taxon>Hyphomonadales</taxon>
        <taxon>Hyphomonadaceae</taxon>
        <taxon>Hirschia</taxon>
    </lineage>
</organism>
<keyword evidence="3" id="KW-1185">Reference proteome</keyword>
<accession>C6XIN1</accession>
<protein>
    <recommendedName>
        <fullName evidence="4">Periplasmic heavy metal sensor</fullName>
    </recommendedName>
</protein>
<sequence>MEQKKNKKVSFLLAGSLAVNAALIGIVGGQFLGNNGIGIDEKPPNTSRERPHIERVFGQLEKADREKLFRTMKEHWRSSKAERATMHAKHLEVLNAIRAEPFDRGQVELGINEFMRVDSELKTLATTGILDVMETLPPEARVALADSFLLRNRKPLKMKRDSQREEEGFRPSPPDGPDHEGRMPPPPENMDFPPEPPPEGRFEE</sequence>
<dbReference type="Pfam" id="PF13801">
    <property type="entry name" value="Metal_resist"/>
    <property type="match status" value="1"/>
</dbReference>
<name>C6XIN1_HIRBI</name>
<dbReference type="Gene3D" id="1.20.120.1490">
    <property type="match status" value="1"/>
</dbReference>
<dbReference type="HOGENOM" id="CLU_1341728_0_0_5"/>
<dbReference type="OrthoDB" id="7865640at2"/>